<feature type="signal peptide" evidence="1">
    <location>
        <begin position="1"/>
        <end position="26"/>
    </location>
</feature>
<organism evidence="3 4">
    <name type="scientific">Pseudanabaena frigida</name>
    <dbReference type="NCBI Taxonomy" id="945775"/>
    <lineage>
        <taxon>Bacteria</taxon>
        <taxon>Bacillati</taxon>
        <taxon>Cyanobacteriota</taxon>
        <taxon>Cyanophyceae</taxon>
        <taxon>Pseudanabaenales</taxon>
        <taxon>Pseudanabaenaceae</taxon>
        <taxon>Pseudanabaena</taxon>
    </lineage>
</organism>
<evidence type="ECO:0000313" key="4">
    <source>
        <dbReference type="Proteomes" id="UP000249467"/>
    </source>
</evidence>
<name>A0A2W4Y978_9CYAN</name>
<dbReference type="PANTHER" id="PTHR21234">
    <property type="entry name" value="PURINE NUCLEOSIDE PHOSPHORYLASE"/>
    <property type="match status" value="1"/>
</dbReference>
<accession>A0A2W4Y978</accession>
<dbReference type="PANTHER" id="PTHR21234:SF42">
    <property type="entry name" value="PHOSPHORYLASE SUPERFAMILY PROTEIN"/>
    <property type="match status" value="1"/>
</dbReference>
<dbReference type="CDD" id="cd09008">
    <property type="entry name" value="MTAN"/>
    <property type="match status" value="1"/>
</dbReference>
<dbReference type="SUPFAM" id="SSF53167">
    <property type="entry name" value="Purine and uridine phosphorylases"/>
    <property type="match status" value="1"/>
</dbReference>
<proteinExistence type="predicted"/>
<reference evidence="3 4" key="2">
    <citation type="submission" date="2018-06" db="EMBL/GenBank/DDBJ databases">
        <title>Metagenomic assembly of (sub)arctic Cyanobacteria and their associated microbiome from non-axenic cultures.</title>
        <authorList>
            <person name="Baurain D."/>
        </authorList>
    </citation>
    <scope>NUCLEOTIDE SEQUENCE [LARGE SCALE GENOMIC DNA]</scope>
    <source>
        <strain evidence="3">ULC066bin1</strain>
    </source>
</reference>
<keyword evidence="1" id="KW-0732">Signal</keyword>
<feature type="chain" id="PRO_5016023337" evidence="1">
    <location>
        <begin position="27"/>
        <end position="342"/>
    </location>
</feature>
<dbReference type="Proteomes" id="UP000249467">
    <property type="component" value="Unassembled WGS sequence"/>
</dbReference>
<evidence type="ECO:0000313" key="3">
    <source>
        <dbReference type="EMBL" id="PZO43515.1"/>
    </source>
</evidence>
<gene>
    <name evidence="3" type="ORF">DCF19_04670</name>
</gene>
<feature type="domain" description="Nucleoside phosphorylase" evidence="2">
    <location>
        <begin position="41"/>
        <end position="309"/>
    </location>
</feature>
<reference evidence="3 4" key="1">
    <citation type="submission" date="2018-04" db="EMBL/GenBank/DDBJ databases">
        <authorList>
            <person name="Go L.Y."/>
            <person name="Mitchell J.A."/>
        </authorList>
    </citation>
    <scope>NUCLEOTIDE SEQUENCE [LARGE SCALE GENOMIC DNA]</scope>
    <source>
        <strain evidence="3">ULC066bin1</strain>
    </source>
</reference>
<dbReference type="GO" id="GO:0009116">
    <property type="term" value="P:nucleoside metabolic process"/>
    <property type="evidence" value="ECO:0007669"/>
    <property type="project" value="InterPro"/>
</dbReference>
<evidence type="ECO:0000256" key="1">
    <source>
        <dbReference type="SAM" id="SignalP"/>
    </source>
</evidence>
<sequence length="342" mass="37142">MPSFNLKCIGAAALVSISLTVSQVNAQAKKVKHCLTECKPRLGIVSAFGQEADILLAETTNKQQYKINGNIFTTGNLRGNQVVIILTGVSVENAAMLTQLLIDHFNIHHLLLSGIAGGINPNYNIGDVVVPSKWASPLEVYWSNNSQIPAPCGKSGDLLCLGLQLSQFTNTVNSDYQFSSRGTGLFMRDTFVRNNSNFPDGEFKFDYKVDQEMFEVAKSINLTLDKCGPKIPNLCVSIQPKIRIGDRGASGSAFLANANYRSYLFKTIGAVSFDMETTAFAHVAYANEIPFIAFRSLSDLAGGDDSKDVGAFFGSGLAESNESKFTLSFLEAWAKRYPNGSN</sequence>
<evidence type="ECO:0000259" key="2">
    <source>
        <dbReference type="Pfam" id="PF01048"/>
    </source>
</evidence>
<dbReference type="Pfam" id="PF01048">
    <property type="entry name" value="PNP_UDP_1"/>
    <property type="match status" value="1"/>
</dbReference>
<dbReference type="EMBL" id="QBML01000005">
    <property type="protein sequence ID" value="PZO43515.1"/>
    <property type="molecule type" value="Genomic_DNA"/>
</dbReference>
<dbReference type="InterPro" id="IPR035994">
    <property type="entry name" value="Nucleoside_phosphorylase_sf"/>
</dbReference>
<protein>
    <submittedName>
        <fullName evidence="3">Menaquinone via futalosine step 2</fullName>
    </submittedName>
</protein>
<dbReference type="Gene3D" id="3.40.50.1580">
    <property type="entry name" value="Nucleoside phosphorylase domain"/>
    <property type="match status" value="1"/>
</dbReference>
<dbReference type="AlphaFoldDB" id="A0A2W4Y978"/>
<dbReference type="InterPro" id="IPR000845">
    <property type="entry name" value="Nucleoside_phosphorylase_d"/>
</dbReference>
<comment type="caution">
    <text evidence="3">The sequence shown here is derived from an EMBL/GenBank/DDBJ whole genome shotgun (WGS) entry which is preliminary data.</text>
</comment>
<dbReference type="GO" id="GO:0003824">
    <property type="term" value="F:catalytic activity"/>
    <property type="evidence" value="ECO:0007669"/>
    <property type="project" value="InterPro"/>
</dbReference>